<name>A0A0F4GDK7_9PEZI</name>
<accession>A0A0F4GDK7</accession>
<dbReference type="Proteomes" id="UP000033647">
    <property type="component" value="Unassembled WGS sequence"/>
</dbReference>
<comment type="caution">
    <text evidence="1">The sequence shown here is derived from an EMBL/GenBank/DDBJ whole genome shotgun (WGS) entry which is preliminary data.</text>
</comment>
<organism evidence="1 2">
    <name type="scientific">Zymoseptoria brevis</name>
    <dbReference type="NCBI Taxonomy" id="1047168"/>
    <lineage>
        <taxon>Eukaryota</taxon>
        <taxon>Fungi</taxon>
        <taxon>Dikarya</taxon>
        <taxon>Ascomycota</taxon>
        <taxon>Pezizomycotina</taxon>
        <taxon>Dothideomycetes</taxon>
        <taxon>Dothideomycetidae</taxon>
        <taxon>Mycosphaerellales</taxon>
        <taxon>Mycosphaerellaceae</taxon>
        <taxon>Zymoseptoria</taxon>
    </lineage>
</organism>
<keyword evidence="2" id="KW-1185">Reference proteome</keyword>
<gene>
    <name evidence="1" type="ORF">TI39_contig4204g00014</name>
</gene>
<dbReference type="AlphaFoldDB" id="A0A0F4GDK7"/>
<dbReference type="EMBL" id="LAFY01004163">
    <property type="protein sequence ID" value="KJX94280.1"/>
    <property type="molecule type" value="Genomic_DNA"/>
</dbReference>
<protein>
    <submittedName>
        <fullName evidence="1">Uncharacterized protein</fullName>
    </submittedName>
</protein>
<sequence>MTALDSQALHPQLLAVSRFIRSETTPILYRINALELSMHELERFLQKCGSLIQYVRQLTVNIAGNMIQSEIRHIEKALLPAKRLQVLVFANDIYFSDLSKTPRTLPRRMAQVLKP</sequence>
<evidence type="ECO:0000313" key="1">
    <source>
        <dbReference type="EMBL" id="KJX94280.1"/>
    </source>
</evidence>
<reference evidence="1 2" key="1">
    <citation type="submission" date="2015-03" db="EMBL/GenBank/DDBJ databases">
        <title>RNA-seq based gene annotation and comparative genomics of four Zymoseptoria species reveal species-specific pathogenicity related genes and transposable element activity.</title>
        <authorList>
            <person name="Grandaubert J."/>
            <person name="Bhattacharyya A."/>
            <person name="Stukenbrock E.H."/>
        </authorList>
    </citation>
    <scope>NUCLEOTIDE SEQUENCE [LARGE SCALE GENOMIC DNA]</scope>
    <source>
        <strain evidence="1 2">Zb18110</strain>
    </source>
</reference>
<proteinExistence type="predicted"/>
<evidence type="ECO:0000313" key="2">
    <source>
        <dbReference type="Proteomes" id="UP000033647"/>
    </source>
</evidence>